<dbReference type="EMBL" id="MJAT01000012">
    <property type="protein sequence ID" value="OEH85585.1"/>
    <property type="molecule type" value="Genomic_DNA"/>
</dbReference>
<protein>
    <submittedName>
        <fullName evidence="1">Uncharacterized protein</fullName>
    </submittedName>
</protein>
<keyword evidence="2" id="KW-1185">Reference proteome</keyword>
<sequence length="127" mass="14151">MNKYGEAAIKAVKVLESNKISPLVAWEIAVTEIFSNNASSCAKACPRNAFLALCETGIVNNIPPGLYTKSKMNKSYVLEGLTLLREDSQLADDINKLWKMVIGNQKKVHNHQMNVLVSLWKNGLIKY</sequence>
<gene>
    <name evidence="1" type="ORF">BHU72_01945</name>
</gene>
<dbReference type="InterPro" id="IPR053917">
    <property type="entry name" value="DUF6979"/>
</dbReference>
<dbReference type="RefSeq" id="WP_069701669.1">
    <property type="nucleotide sequence ID" value="NZ_MJAT01000012.1"/>
</dbReference>
<evidence type="ECO:0000313" key="1">
    <source>
        <dbReference type="EMBL" id="OEH85585.1"/>
    </source>
</evidence>
<dbReference type="STRING" id="1390249.BHU72_01945"/>
<organism evidence="1 2">
    <name type="scientific">Desulfuribacillus stibiiarsenatis</name>
    <dbReference type="NCBI Taxonomy" id="1390249"/>
    <lineage>
        <taxon>Bacteria</taxon>
        <taxon>Bacillati</taxon>
        <taxon>Bacillota</taxon>
        <taxon>Desulfuribacillia</taxon>
        <taxon>Desulfuribacillales</taxon>
        <taxon>Desulfuribacillaceae</taxon>
        <taxon>Desulfuribacillus</taxon>
    </lineage>
</organism>
<reference evidence="1 2" key="1">
    <citation type="submission" date="2016-09" db="EMBL/GenBank/DDBJ databases">
        <title>Desulfuribacillus arsenicus sp. nov., an obligately anaerobic, dissimilatory arsenic- and antimonate-reducing bacterium isolated from anoxic sediments.</title>
        <authorList>
            <person name="Abin C.A."/>
            <person name="Hollibaugh J.T."/>
        </authorList>
    </citation>
    <scope>NUCLEOTIDE SEQUENCE [LARGE SCALE GENOMIC DNA]</scope>
    <source>
        <strain evidence="1 2">MLFW-2</strain>
    </source>
</reference>
<evidence type="ECO:0000313" key="2">
    <source>
        <dbReference type="Proteomes" id="UP000095255"/>
    </source>
</evidence>
<proteinExistence type="predicted"/>
<dbReference type="Proteomes" id="UP000095255">
    <property type="component" value="Unassembled WGS sequence"/>
</dbReference>
<accession>A0A1E5L628</accession>
<dbReference type="Pfam" id="PF22399">
    <property type="entry name" value="DUF6979"/>
    <property type="match status" value="1"/>
</dbReference>
<comment type="caution">
    <text evidence="1">The sequence shown here is derived from an EMBL/GenBank/DDBJ whole genome shotgun (WGS) entry which is preliminary data.</text>
</comment>
<dbReference type="OrthoDB" id="5586840at2"/>
<name>A0A1E5L628_9FIRM</name>
<dbReference type="AlphaFoldDB" id="A0A1E5L628"/>